<evidence type="ECO:0000313" key="15">
    <source>
        <dbReference type="Proteomes" id="UP001201463"/>
    </source>
</evidence>
<comment type="similarity">
    <text evidence="2">Belongs to the HPPK family.</text>
</comment>
<dbReference type="InterPro" id="IPR035907">
    <property type="entry name" value="Hppk_sf"/>
</dbReference>
<dbReference type="Pfam" id="PF01288">
    <property type="entry name" value="HPPK"/>
    <property type="match status" value="1"/>
</dbReference>
<keyword evidence="9" id="KW-0289">Folate biosynthesis</keyword>
<keyword evidence="15" id="KW-1185">Reference proteome</keyword>
<evidence type="ECO:0000256" key="1">
    <source>
        <dbReference type="ARBA" id="ARBA00005051"/>
    </source>
</evidence>
<evidence type="ECO:0000256" key="6">
    <source>
        <dbReference type="ARBA" id="ARBA00022741"/>
    </source>
</evidence>
<name>A0ABS8XI76_9BURK</name>
<evidence type="ECO:0000259" key="13">
    <source>
        <dbReference type="PROSITE" id="PS00794"/>
    </source>
</evidence>
<evidence type="ECO:0000256" key="3">
    <source>
        <dbReference type="ARBA" id="ARBA00013253"/>
    </source>
</evidence>
<protein>
    <recommendedName>
        <fullName evidence="4">2-amino-4-hydroxy-6-hydroxymethyldihydropteridine pyrophosphokinase</fullName>
        <ecNumber evidence="3">2.7.6.3</ecNumber>
    </recommendedName>
    <alternativeName>
        <fullName evidence="11">6-hydroxymethyl-7,8-dihydropterin pyrophosphokinase</fullName>
    </alternativeName>
    <alternativeName>
        <fullName evidence="12">7,8-dihydro-6-hydroxymethylpterin-pyrophosphokinase</fullName>
    </alternativeName>
</protein>
<gene>
    <name evidence="14" type="primary">folK</name>
    <name evidence="14" type="ORF">LXT12_18560</name>
</gene>
<evidence type="ECO:0000313" key="14">
    <source>
        <dbReference type="EMBL" id="MCE4539257.1"/>
    </source>
</evidence>
<evidence type="ECO:0000256" key="7">
    <source>
        <dbReference type="ARBA" id="ARBA00022777"/>
    </source>
</evidence>
<dbReference type="PANTHER" id="PTHR43071">
    <property type="entry name" value="2-AMINO-4-HYDROXY-6-HYDROXYMETHYLDIHYDROPTERIDINE PYROPHOSPHOKINASE"/>
    <property type="match status" value="1"/>
</dbReference>
<comment type="caution">
    <text evidence="14">The sequence shown here is derived from an EMBL/GenBank/DDBJ whole genome shotgun (WGS) entry which is preliminary data.</text>
</comment>
<dbReference type="InterPro" id="IPR000550">
    <property type="entry name" value="Hppk"/>
</dbReference>
<dbReference type="PROSITE" id="PS00794">
    <property type="entry name" value="HPPK"/>
    <property type="match status" value="1"/>
</dbReference>
<accession>A0ABS8XI76</accession>
<proteinExistence type="inferred from homology"/>
<dbReference type="SUPFAM" id="SSF55083">
    <property type="entry name" value="6-hydroxymethyl-7,8-dihydropterin pyrophosphokinase, HPPK"/>
    <property type="match status" value="1"/>
</dbReference>
<keyword evidence="6" id="KW-0547">Nucleotide-binding</keyword>
<dbReference type="EC" id="2.7.6.3" evidence="3"/>
<reference evidence="14 15" key="1">
    <citation type="submission" date="2021-12" db="EMBL/GenBank/DDBJ databases">
        <title>Genome seq of p7.</title>
        <authorList>
            <person name="Seo T."/>
        </authorList>
    </citation>
    <scope>NUCLEOTIDE SEQUENCE [LARGE SCALE GENOMIC DNA]</scope>
    <source>
        <strain evidence="14 15">P7</strain>
    </source>
</reference>
<dbReference type="NCBIfam" id="TIGR01498">
    <property type="entry name" value="folK"/>
    <property type="match status" value="1"/>
</dbReference>
<evidence type="ECO:0000256" key="12">
    <source>
        <dbReference type="ARBA" id="ARBA00033413"/>
    </source>
</evidence>
<evidence type="ECO:0000256" key="2">
    <source>
        <dbReference type="ARBA" id="ARBA00005810"/>
    </source>
</evidence>
<dbReference type="EMBL" id="JAJTWT010000008">
    <property type="protein sequence ID" value="MCE4539257.1"/>
    <property type="molecule type" value="Genomic_DNA"/>
</dbReference>
<keyword evidence="7" id="KW-0418">Kinase</keyword>
<organism evidence="14 15">
    <name type="scientific">Pelomonas caseinilytica</name>
    <dbReference type="NCBI Taxonomy" id="2906763"/>
    <lineage>
        <taxon>Bacteria</taxon>
        <taxon>Pseudomonadati</taxon>
        <taxon>Pseudomonadota</taxon>
        <taxon>Betaproteobacteria</taxon>
        <taxon>Burkholderiales</taxon>
        <taxon>Sphaerotilaceae</taxon>
        <taxon>Roseateles</taxon>
    </lineage>
</organism>
<dbReference type="GO" id="GO:0003848">
    <property type="term" value="F:2-amino-4-hydroxy-6-hydroxymethyldihydropteridine diphosphokinase activity"/>
    <property type="evidence" value="ECO:0007669"/>
    <property type="project" value="UniProtKB-EC"/>
</dbReference>
<comment type="pathway">
    <text evidence="1">Cofactor biosynthesis; tetrahydrofolate biosynthesis; 2-amino-4-hydroxy-6-hydroxymethyl-7,8-dihydropteridine diphosphate from 7,8-dihydroneopterin triphosphate: step 4/4.</text>
</comment>
<dbReference type="RefSeq" id="WP_233393778.1">
    <property type="nucleotide sequence ID" value="NZ_JAJTWT010000008.1"/>
</dbReference>
<comment type="function">
    <text evidence="10">Catalyzes the transfer of pyrophosphate from adenosine triphosphate (ATP) to 6-hydroxymethyl-7,8-dihydropterin, an enzymatic step in folate biosynthesis pathway.</text>
</comment>
<evidence type="ECO:0000256" key="4">
    <source>
        <dbReference type="ARBA" id="ARBA00016218"/>
    </source>
</evidence>
<evidence type="ECO:0000256" key="9">
    <source>
        <dbReference type="ARBA" id="ARBA00022909"/>
    </source>
</evidence>
<dbReference type="PANTHER" id="PTHR43071:SF1">
    <property type="entry name" value="2-AMINO-4-HYDROXY-6-HYDROXYMETHYLDIHYDROPTERIDINE PYROPHOSPHOKINASE"/>
    <property type="match status" value="1"/>
</dbReference>
<evidence type="ECO:0000256" key="10">
    <source>
        <dbReference type="ARBA" id="ARBA00029409"/>
    </source>
</evidence>
<keyword evidence="8" id="KW-0067">ATP-binding</keyword>
<dbReference type="CDD" id="cd00483">
    <property type="entry name" value="HPPK"/>
    <property type="match status" value="1"/>
</dbReference>
<keyword evidence="5 14" id="KW-0808">Transferase</keyword>
<feature type="domain" description="7,8-dihydro-6-hydroxymethylpterin-pyrophosphokinase" evidence="13">
    <location>
        <begin position="89"/>
        <end position="100"/>
    </location>
</feature>
<sequence>MSSRAYVGLGANLGTDLLATLTQAAQALAALPGTRLVALSSAWRSAPVDAGGPDFLNAVAALETALAPLELLDALQAIEQAHGRERPYRNAPRTLDLDLLLFGDLVTDHPRLTLPHPRLAERAFVLRPLLEIAPGLSAWAAGEGWRQQRIERAGPIPFQASAPRPEGAA</sequence>
<dbReference type="Proteomes" id="UP001201463">
    <property type="component" value="Unassembled WGS sequence"/>
</dbReference>
<evidence type="ECO:0000256" key="11">
    <source>
        <dbReference type="ARBA" id="ARBA00029766"/>
    </source>
</evidence>
<dbReference type="Gene3D" id="3.30.70.560">
    <property type="entry name" value="7,8-Dihydro-6-hydroxymethylpterin-pyrophosphokinase HPPK"/>
    <property type="match status" value="1"/>
</dbReference>
<evidence type="ECO:0000256" key="8">
    <source>
        <dbReference type="ARBA" id="ARBA00022840"/>
    </source>
</evidence>
<evidence type="ECO:0000256" key="5">
    <source>
        <dbReference type="ARBA" id="ARBA00022679"/>
    </source>
</evidence>